<comment type="catalytic activity">
    <reaction evidence="6">
        <text>O-phospho-L-seryl-[protein] + H2O = L-seryl-[protein] + phosphate</text>
        <dbReference type="Rhea" id="RHEA:20629"/>
        <dbReference type="Rhea" id="RHEA-COMP:9863"/>
        <dbReference type="Rhea" id="RHEA-COMP:11604"/>
        <dbReference type="ChEBI" id="CHEBI:15377"/>
        <dbReference type="ChEBI" id="CHEBI:29999"/>
        <dbReference type="ChEBI" id="CHEBI:43474"/>
        <dbReference type="ChEBI" id="CHEBI:83421"/>
        <dbReference type="EC" id="3.1.3.16"/>
    </reaction>
</comment>
<evidence type="ECO:0000256" key="8">
    <source>
        <dbReference type="RuleBase" id="RU004273"/>
    </source>
</evidence>
<evidence type="ECO:0000259" key="9">
    <source>
        <dbReference type="PROSITE" id="PS00125"/>
    </source>
</evidence>
<dbReference type="WBParaSite" id="jg19491">
    <property type="protein sequence ID" value="jg19491"/>
    <property type="gene ID" value="jg19491"/>
</dbReference>
<keyword evidence="4" id="KW-0904">Protein phosphatase</keyword>
<reference evidence="11" key="1">
    <citation type="submission" date="2022-11" db="UniProtKB">
        <authorList>
            <consortium name="WormBaseParasite"/>
        </authorList>
    </citation>
    <scope>IDENTIFICATION</scope>
</reference>
<evidence type="ECO:0000313" key="10">
    <source>
        <dbReference type="Proteomes" id="UP000887574"/>
    </source>
</evidence>
<name>A0A915DH90_9BILA</name>
<proteinExistence type="inferred from homology"/>
<evidence type="ECO:0000256" key="6">
    <source>
        <dbReference type="ARBA" id="ARBA00047761"/>
    </source>
</evidence>
<evidence type="ECO:0000256" key="5">
    <source>
        <dbReference type="ARBA" id="ARBA00023211"/>
    </source>
</evidence>
<evidence type="ECO:0000256" key="1">
    <source>
        <dbReference type="ARBA" id="ARBA00001936"/>
    </source>
</evidence>
<dbReference type="InterPro" id="IPR050341">
    <property type="entry name" value="PP1_catalytic_subunit"/>
</dbReference>
<comment type="cofactor">
    <cofactor evidence="1">
        <name>Mn(2+)</name>
        <dbReference type="ChEBI" id="CHEBI:29035"/>
    </cofactor>
</comment>
<dbReference type="GO" id="GO:0004722">
    <property type="term" value="F:protein serine/threonine phosphatase activity"/>
    <property type="evidence" value="ECO:0007669"/>
    <property type="project" value="UniProtKB-EC"/>
</dbReference>
<dbReference type="Gene3D" id="3.60.21.10">
    <property type="match status" value="1"/>
</dbReference>
<evidence type="ECO:0000256" key="2">
    <source>
        <dbReference type="ARBA" id="ARBA00022723"/>
    </source>
</evidence>
<evidence type="ECO:0000313" key="11">
    <source>
        <dbReference type="WBParaSite" id="jg19491"/>
    </source>
</evidence>
<accession>A0A915DH90</accession>
<dbReference type="SUPFAM" id="SSF56300">
    <property type="entry name" value="Metallo-dependent phosphatases"/>
    <property type="match status" value="1"/>
</dbReference>
<protein>
    <recommendedName>
        <fullName evidence="8">Serine/threonine-protein phosphatase</fullName>
        <ecNumber evidence="8">3.1.3.16</ecNumber>
    </recommendedName>
</protein>
<evidence type="ECO:0000256" key="3">
    <source>
        <dbReference type="ARBA" id="ARBA00022801"/>
    </source>
</evidence>
<keyword evidence="2" id="KW-0479">Metal-binding</keyword>
<dbReference type="InterPro" id="IPR004843">
    <property type="entry name" value="Calcineurin-like_PHP"/>
</dbReference>
<dbReference type="GO" id="GO:0005634">
    <property type="term" value="C:nucleus"/>
    <property type="evidence" value="ECO:0007669"/>
    <property type="project" value="TreeGrafter"/>
</dbReference>
<dbReference type="InterPro" id="IPR023393">
    <property type="entry name" value="START-like_dom_sf"/>
</dbReference>
<dbReference type="Proteomes" id="UP000887574">
    <property type="component" value="Unplaced"/>
</dbReference>
<keyword evidence="10" id="KW-1185">Reference proteome</keyword>
<dbReference type="PROSITE" id="PS00125">
    <property type="entry name" value="SER_THR_PHOSPHATASE"/>
    <property type="match status" value="1"/>
</dbReference>
<feature type="domain" description="Serine/threonine specific protein phosphatases" evidence="9">
    <location>
        <begin position="174"/>
        <end position="179"/>
    </location>
</feature>
<comment type="catalytic activity">
    <reaction evidence="7 8">
        <text>O-phospho-L-threonyl-[protein] + H2O = L-threonyl-[protein] + phosphate</text>
        <dbReference type="Rhea" id="RHEA:47004"/>
        <dbReference type="Rhea" id="RHEA-COMP:11060"/>
        <dbReference type="Rhea" id="RHEA-COMP:11605"/>
        <dbReference type="ChEBI" id="CHEBI:15377"/>
        <dbReference type="ChEBI" id="CHEBI:30013"/>
        <dbReference type="ChEBI" id="CHEBI:43474"/>
        <dbReference type="ChEBI" id="CHEBI:61977"/>
        <dbReference type="EC" id="3.1.3.16"/>
    </reaction>
</comment>
<dbReference type="PANTHER" id="PTHR11668">
    <property type="entry name" value="SERINE/THREONINE PROTEIN PHOSPHATASE"/>
    <property type="match status" value="1"/>
</dbReference>
<dbReference type="PANTHER" id="PTHR11668:SF300">
    <property type="entry name" value="SERINE_THREONINE-PROTEIN PHOSPHATASE"/>
    <property type="match status" value="1"/>
</dbReference>
<dbReference type="EC" id="3.1.3.16" evidence="8"/>
<keyword evidence="3 8" id="KW-0378">Hydrolase</keyword>
<sequence>MLPGSAVFRITVNGTATECPMPAGSCITQEDYDTNLVIRSCQHGNCTFNGAPMSTAICQNTTRYPIRDVSSGVAATLTQLNVDNLISRLLNVGEQRLTVHVSENEVSQLCQMVRDVFMRQPMLMEVDAPLQKWLSDRYELFFPGDYVDRGRQNIEAVCLLFCYKVKYSENFFMLRGNHECPMINRVYGFLDEIYRRYKNPRLWNTFQDAFAAMPLADIVGGRILCMHGGLSPELRSLDQLRSLRRVREPVQHTLAEDLLWSDPDPWVKGWQANTRGASYVCGADVVVDACRNLDIDLIARAHQVVQDGYEFFANRRLVTSSQLHITADKSPAIGKIKSLLNHIFSDGQFSDKDYNYIRDMVHSAAICFNVNSNDETKNEGLKKHYEMMLEMFQKQMRTEKDPLVSRHRIHTEILELVKDIKHNAAFEGYQSSLLCMAVNFLNLLCLAVFYTSDCRCCSAFDSLEIVTHSGNVLLSKSMNSSLVNRACYQVENLCSNIWLWEHVYTEDTIKCDNSTVVNSILPWTRSCKQWSGIDYEVLDEWGADGEESTDDDILLVSQSSQSDPSKKKQQFVNLMKMKSSLLQTLIGFTGATHPHYAQSSDCIRSHFYVGGYMISAEKVTSQNTKLIYLQNVCAGVTVGRTEMELTQAASVDWTVQSLKRLKNYLL</sequence>
<dbReference type="GO" id="GO:0046872">
    <property type="term" value="F:metal ion binding"/>
    <property type="evidence" value="ECO:0007669"/>
    <property type="project" value="UniProtKB-KW"/>
</dbReference>
<evidence type="ECO:0000256" key="4">
    <source>
        <dbReference type="ARBA" id="ARBA00022912"/>
    </source>
</evidence>
<keyword evidence="5" id="KW-0464">Manganese</keyword>
<comment type="similarity">
    <text evidence="8">Belongs to the PPP phosphatase family.</text>
</comment>
<dbReference type="Pfam" id="PF16891">
    <property type="entry name" value="STPPase_N"/>
    <property type="match status" value="1"/>
</dbReference>
<dbReference type="InterPro" id="IPR031675">
    <property type="entry name" value="STPPase_N"/>
</dbReference>
<dbReference type="SMART" id="SM00156">
    <property type="entry name" value="PP2Ac"/>
    <property type="match status" value="1"/>
</dbReference>
<organism evidence="10 11">
    <name type="scientific">Ditylenchus dipsaci</name>
    <dbReference type="NCBI Taxonomy" id="166011"/>
    <lineage>
        <taxon>Eukaryota</taxon>
        <taxon>Metazoa</taxon>
        <taxon>Ecdysozoa</taxon>
        <taxon>Nematoda</taxon>
        <taxon>Chromadorea</taxon>
        <taxon>Rhabditida</taxon>
        <taxon>Tylenchina</taxon>
        <taxon>Tylenchomorpha</taxon>
        <taxon>Sphaerularioidea</taxon>
        <taxon>Anguinidae</taxon>
        <taxon>Anguininae</taxon>
        <taxon>Ditylenchus</taxon>
    </lineage>
</organism>
<dbReference type="PRINTS" id="PR00114">
    <property type="entry name" value="STPHPHTASE"/>
</dbReference>
<dbReference type="Gene3D" id="3.30.530.20">
    <property type="match status" value="1"/>
</dbReference>
<dbReference type="GO" id="GO:0005737">
    <property type="term" value="C:cytoplasm"/>
    <property type="evidence" value="ECO:0007669"/>
    <property type="project" value="TreeGrafter"/>
</dbReference>
<dbReference type="InterPro" id="IPR006186">
    <property type="entry name" value="Ser/Thr-sp_prot-phosphatase"/>
</dbReference>
<evidence type="ECO:0000256" key="7">
    <source>
        <dbReference type="ARBA" id="ARBA00048336"/>
    </source>
</evidence>
<dbReference type="AlphaFoldDB" id="A0A915DH90"/>
<dbReference type="InterPro" id="IPR029052">
    <property type="entry name" value="Metallo-depent_PP-like"/>
</dbReference>
<dbReference type="Pfam" id="PF00149">
    <property type="entry name" value="Metallophos"/>
    <property type="match status" value="1"/>
</dbReference>